<proteinExistence type="predicted"/>
<organism evidence="2 3">
    <name type="scientific">Marchantia polymorpha</name>
    <name type="common">Common liverwort</name>
    <name type="synonym">Marchantia aquatica</name>
    <dbReference type="NCBI Taxonomy" id="3197"/>
    <lineage>
        <taxon>Eukaryota</taxon>
        <taxon>Viridiplantae</taxon>
        <taxon>Streptophyta</taxon>
        <taxon>Embryophyta</taxon>
        <taxon>Marchantiophyta</taxon>
        <taxon>Marchantiopsida</taxon>
        <taxon>Marchantiidae</taxon>
        <taxon>Marchantiales</taxon>
        <taxon>Marchantiaceae</taxon>
        <taxon>Marchantia</taxon>
    </lineage>
</organism>
<reference evidence="3" key="1">
    <citation type="journal article" date="2017" name="Cell">
        <title>Insights into land plant evolution garnered from the Marchantia polymorpha genome.</title>
        <authorList>
            <person name="Bowman J.L."/>
            <person name="Kohchi T."/>
            <person name="Yamato K.T."/>
            <person name="Jenkins J."/>
            <person name="Shu S."/>
            <person name="Ishizaki K."/>
            <person name="Yamaoka S."/>
            <person name="Nishihama R."/>
            <person name="Nakamura Y."/>
            <person name="Berger F."/>
            <person name="Adam C."/>
            <person name="Aki S.S."/>
            <person name="Althoff F."/>
            <person name="Araki T."/>
            <person name="Arteaga-Vazquez M.A."/>
            <person name="Balasubrmanian S."/>
            <person name="Barry K."/>
            <person name="Bauer D."/>
            <person name="Boehm C.R."/>
            <person name="Briginshaw L."/>
            <person name="Caballero-Perez J."/>
            <person name="Catarino B."/>
            <person name="Chen F."/>
            <person name="Chiyoda S."/>
            <person name="Chovatia M."/>
            <person name="Davies K.M."/>
            <person name="Delmans M."/>
            <person name="Demura T."/>
            <person name="Dierschke T."/>
            <person name="Dolan L."/>
            <person name="Dorantes-Acosta A.E."/>
            <person name="Eklund D.M."/>
            <person name="Florent S.N."/>
            <person name="Flores-Sandoval E."/>
            <person name="Fujiyama A."/>
            <person name="Fukuzawa H."/>
            <person name="Galik B."/>
            <person name="Grimanelli D."/>
            <person name="Grimwood J."/>
            <person name="Grossniklaus U."/>
            <person name="Hamada T."/>
            <person name="Haseloff J."/>
            <person name="Hetherington A.J."/>
            <person name="Higo A."/>
            <person name="Hirakawa Y."/>
            <person name="Hundley H.N."/>
            <person name="Ikeda Y."/>
            <person name="Inoue K."/>
            <person name="Inoue S.I."/>
            <person name="Ishida S."/>
            <person name="Jia Q."/>
            <person name="Kakita M."/>
            <person name="Kanazawa T."/>
            <person name="Kawai Y."/>
            <person name="Kawashima T."/>
            <person name="Kennedy M."/>
            <person name="Kinose K."/>
            <person name="Kinoshita T."/>
            <person name="Kohara Y."/>
            <person name="Koide E."/>
            <person name="Komatsu K."/>
            <person name="Kopischke S."/>
            <person name="Kubo M."/>
            <person name="Kyozuka J."/>
            <person name="Lagercrantz U."/>
            <person name="Lin S.S."/>
            <person name="Lindquist E."/>
            <person name="Lipzen A.M."/>
            <person name="Lu C.W."/>
            <person name="De Luna E."/>
            <person name="Martienssen R.A."/>
            <person name="Minamino N."/>
            <person name="Mizutani M."/>
            <person name="Mizutani M."/>
            <person name="Mochizuki N."/>
            <person name="Monte I."/>
            <person name="Mosher R."/>
            <person name="Nagasaki H."/>
            <person name="Nakagami H."/>
            <person name="Naramoto S."/>
            <person name="Nishitani K."/>
            <person name="Ohtani M."/>
            <person name="Okamoto T."/>
            <person name="Okumura M."/>
            <person name="Phillips J."/>
            <person name="Pollak B."/>
            <person name="Reinders A."/>
            <person name="Rovekamp M."/>
            <person name="Sano R."/>
            <person name="Sawa S."/>
            <person name="Schmid M.W."/>
            <person name="Shirakawa M."/>
            <person name="Solano R."/>
            <person name="Spunde A."/>
            <person name="Suetsugu N."/>
            <person name="Sugano S."/>
            <person name="Sugiyama A."/>
            <person name="Sun R."/>
            <person name="Suzuki Y."/>
            <person name="Takenaka M."/>
            <person name="Takezawa D."/>
            <person name="Tomogane H."/>
            <person name="Tsuzuki M."/>
            <person name="Ueda T."/>
            <person name="Umeda M."/>
            <person name="Ward J.M."/>
            <person name="Watanabe Y."/>
            <person name="Yazaki K."/>
            <person name="Yokoyama R."/>
            <person name="Yoshitake Y."/>
            <person name="Yotsui I."/>
            <person name="Zachgo S."/>
            <person name="Schmutz J."/>
        </authorList>
    </citation>
    <scope>NUCLEOTIDE SEQUENCE [LARGE SCALE GENOMIC DNA]</scope>
    <source>
        <strain evidence="3">Tak-1</strain>
    </source>
</reference>
<dbReference type="AlphaFoldDB" id="A0A2R6X155"/>
<keyword evidence="3" id="KW-1185">Reference proteome</keyword>
<feature type="region of interest" description="Disordered" evidence="1">
    <location>
        <begin position="90"/>
        <end position="191"/>
    </location>
</feature>
<dbReference type="Proteomes" id="UP000244005">
    <property type="component" value="Unassembled WGS sequence"/>
</dbReference>
<protein>
    <submittedName>
        <fullName evidence="2">Uncharacterized protein</fullName>
    </submittedName>
</protein>
<accession>A0A2R6X155</accession>
<name>A0A2R6X155_MARPO</name>
<evidence type="ECO:0000313" key="2">
    <source>
        <dbReference type="EMBL" id="PTQ39811.1"/>
    </source>
</evidence>
<evidence type="ECO:0000313" key="3">
    <source>
        <dbReference type="Proteomes" id="UP000244005"/>
    </source>
</evidence>
<dbReference type="EMBL" id="KZ772715">
    <property type="protein sequence ID" value="PTQ39811.1"/>
    <property type="molecule type" value="Genomic_DNA"/>
</dbReference>
<gene>
    <name evidence="2" type="ORF">MARPO_0043s0059</name>
</gene>
<sequence>MAHTSHQSMVQYLLSSRVNEHLGPSTSPLIIGAYDDGHDSLALHATSARCRVHESRLFGDQKPRGRNSTVPVRPDSCNAYVRTPARFSVGRSVGPPVRPSVHPKRNSVCPRKGAREDGTRAGRQAYDGRDRRKNSTFMTRRRRRGRRGERAVSTVEREHSGESARGFDAAMANQSPKPKEKKKQCDLRETEARAQMAWWGSAGGGVVA</sequence>
<feature type="compositionally biased region" description="Basic residues" evidence="1">
    <location>
        <begin position="131"/>
        <end position="147"/>
    </location>
</feature>
<feature type="compositionally biased region" description="Basic and acidic residues" evidence="1">
    <location>
        <begin position="113"/>
        <end position="130"/>
    </location>
</feature>
<evidence type="ECO:0000256" key="1">
    <source>
        <dbReference type="SAM" id="MobiDB-lite"/>
    </source>
</evidence>